<name>A0ACA9K822_9GLOM</name>
<gene>
    <name evidence="1" type="ORF">SCALOS_LOCUS1497</name>
</gene>
<organism evidence="1 2">
    <name type="scientific">Scutellospora calospora</name>
    <dbReference type="NCBI Taxonomy" id="85575"/>
    <lineage>
        <taxon>Eukaryota</taxon>
        <taxon>Fungi</taxon>
        <taxon>Fungi incertae sedis</taxon>
        <taxon>Mucoromycota</taxon>
        <taxon>Glomeromycotina</taxon>
        <taxon>Glomeromycetes</taxon>
        <taxon>Diversisporales</taxon>
        <taxon>Gigasporaceae</taxon>
        <taxon>Scutellospora</taxon>
    </lineage>
</organism>
<comment type="caution">
    <text evidence="1">The sequence shown here is derived from an EMBL/GenBank/DDBJ whole genome shotgun (WGS) entry which is preliminary data.</text>
</comment>
<protein>
    <submittedName>
        <fullName evidence="1">9964_t:CDS:1</fullName>
    </submittedName>
</protein>
<sequence length="133" mass="15120">IGFAESYMLKNEPSMVQIILIASVILFSYFVYWAVVKTKCRGKTNSSHPRPRTELITVDIDNEMSQRQHDREINFVIDDTRFVPKTPPPTYIKTIQHLGLPPPYTPELGSINNETVITENYSSSIGEGTTLFI</sequence>
<feature type="non-terminal residue" evidence="1">
    <location>
        <position position="1"/>
    </location>
</feature>
<proteinExistence type="predicted"/>
<dbReference type="EMBL" id="CAJVPM010001048">
    <property type="protein sequence ID" value="CAG8458255.1"/>
    <property type="molecule type" value="Genomic_DNA"/>
</dbReference>
<dbReference type="Proteomes" id="UP000789860">
    <property type="component" value="Unassembled WGS sequence"/>
</dbReference>
<evidence type="ECO:0000313" key="2">
    <source>
        <dbReference type="Proteomes" id="UP000789860"/>
    </source>
</evidence>
<reference evidence="1" key="1">
    <citation type="submission" date="2021-06" db="EMBL/GenBank/DDBJ databases">
        <authorList>
            <person name="Kallberg Y."/>
            <person name="Tangrot J."/>
            <person name="Rosling A."/>
        </authorList>
    </citation>
    <scope>NUCLEOTIDE SEQUENCE</scope>
    <source>
        <strain evidence="1">AU212A</strain>
    </source>
</reference>
<keyword evidence="2" id="KW-1185">Reference proteome</keyword>
<accession>A0ACA9K822</accession>
<evidence type="ECO:0000313" key="1">
    <source>
        <dbReference type="EMBL" id="CAG8458255.1"/>
    </source>
</evidence>